<accession>A0AAU8SXA9</accession>
<dbReference type="AlphaFoldDB" id="A0AAU8SXA9"/>
<reference evidence="1 2" key="1">
    <citation type="journal article" date="2015" name="Genome Announc.">
        <title>Complete genome sequences for 59 burkholderia isolates, both pathogenic and near neighbor.</title>
        <authorList>
            <person name="Johnson S.L."/>
            <person name="Bishop-Lilly K.A."/>
            <person name="Ladner J.T."/>
            <person name="Daligault H.E."/>
            <person name="Davenport K.W."/>
            <person name="Jaissle J."/>
            <person name="Frey K.G."/>
            <person name="Koroleva G.I."/>
            <person name="Bruce D.C."/>
            <person name="Coyne S.R."/>
            <person name="Broomall S.M."/>
            <person name="Li P.E."/>
            <person name="Teshima H."/>
            <person name="Gibbons H.S."/>
            <person name="Palacios G.F."/>
            <person name="Rosenzweig C.N."/>
            <person name="Redden C.L."/>
            <person name="Xu Y."/>
            <person name="Minogue T.D."/>
            <person name="Chain P.S."/>
        </authorList>
    </citation>
    <scope>NUCLEOTIDE SEQUENCE [LARGE SCALE GENOMIC DNA]</scope>
    <source>
        <strain evidence="1 2">ATCC BAA-463</strain>
    </source>
</reference>
<gene>
    <name evidence="1" type="ORF">OI25_2322</name>
</gene>
<dbReference type="RefSeq" id="WP_046567993.1">
    <property type="nucleotide sequence ID" value="NZ_CP010026.1"/>
</dbReference>
<dbReference type="KEGG" id="bfn:OI25_2322"/>
<sequence>MLDKTMGLKVGVIATIVVGKREGGCDAQKMRSELRVKVWPMFAGPFVGVRQAYPDACRCPSPGRRVSWAW</sequence>
<protein>
    <submittedName>
        <fullName evidence="1">Uncharacterized protein</fullName>
    </submittedName>
</protein>
<proteinExistence type="predicted"/>
<evidence type="ECO:0000313" key="2">
    <source>
        <dbReference type="Proteomes" id="UP000032614"/>
    </source>
</evidence>
<dbReference type="GeneID" id="66516289"/>
<evidence type="ECO:0000313" key="1">
    <source>
        <dbReference type="EMBL" id="AJZ58691.1"/>
    </source>
</evidence>
<name>A0AAU8SXA9_9BURK</name>
<organism evidence="1 2">
    <name type="scientific">Paraburkholderia fungorum</name>
    <dbReference type="NCBI Taxonomy" id="134537"/>
    <lineage>
        <taxon>Bacteria</taxon>
        <taxon>Pseudomonadati</taxon>
        <taxon>Pseudomonadota</taxon>
        <taxon>Betaproteobacteria</taxon>
        <taxon>Burkholderiales</taxon>
        <taxon>Burkholderiaceae</taxon>
        <taxon>Paraburkholderia</taxon>
    </lineage>
</organism>
<dbReference type="Proteomes" id="UP000032614">
    <property type="component" value="Chromosome 1"/>
</dbReference>
<dbReference type="EMBL" id="CP010026">
    <property type="protein sequence ID" value="AJZ58691.1"/>
    <property type="molecule type" value="Genomic_DNA"/>
</dbReference>